<reference evidence="11" key="1">
    <citation type="submission" date="2021-02" db="EMBL/GenBank/DDBJ databases">
        <title>Skermanella TT6 skin isolate.</title>
        <authorList>
            <person name="Lee K."/>
            <person name="Ganzorig M."/>
        </authorList>
    </citation>
    <scope>NUCLEOTIDE SEQUENCE</scope>
    <source>
        <strain evidence="11">TT6</strain>
    </source>
</reference>
<evidence type="ECO:0000256" key="3">
    <source>
        <dbReference type="ARBA" id="ARBA00016296"/>
    </source>
</evidence>
<feature type="domain" description="Guanylate kinase-like" evidence="10">
    <location>
        <begin position="21"/>
        <end position="200"/>
    </location>
</feature>
<dbReference type="InterPro" id="IPR008145">
    <property type="entry name" value="GK/Ca_channel_bsu"/>
</dbReference>
<name>A0ABX7B179_9PROT</name>
<dbReference type="PANTHER" id="PTHR23117:SF13">
    <property type="entry name" value="GUANYLATE KINASE"/>
    <property type="match status" value="1"/>
</dbReference>
<proteinExistence type="inferred from homology"/>
<evidence type="ECO:0000256" key="4">
    <source>
        <dbReference type="ARBA" id="ARBA00022679"/>
    </source>
</evidence>
<dbReference type="CDD" id="cd00071">
    <property type="entry name" value="GMPK"/>
    <property type="match status" value="1"/>
</dbReference>
<dbReference type="EC" id="2.7.4.8" evidence="2 9"/>
<keyword evidence="12" id="KW-1185">Reference proteome</keyword>
<dbReference type="PANTHER" id="PTHR23117">
    <property type="entry name" value="GUANYLATE KINASE-RELATED"/>
    <property type="match status" value="1"/>
</dbReference>
<gene>
    <name evidence="9 11" type="primary">gmk</name>
    <name evidence="11" type="ORF">IGS68_18415</name>
</gene>
<dbReference type="SMART" id="SM00072">
    <property type="entry name" value="GuKc"/>
    <property type="match status" value="1"/>
</dbReference>
<evidence type="ECO:0000256" key="6">
    <source>
        <dbReference type="ARBA" id="ARBA00022777"/>
    </source>
</evidence>
<dbReference type="InterPro" id="IPR017665">
    <property type="entry name" value="Guanylate_kinase"/>
</dbReference>
<evidence type="ECO:0000259" key="10">
    <source>
        <dbReference type="PROSITE" id="PS50052"/>
    </source>
</evidence>
<evidence type="ECO:0000256" key="5">
    <source>
        <dbReference type="ARBA" id="ARBA00022741"/>
    </source>
</evidence>
<keyword evidence="4 9" id="KW-0808">Transferase</keyword>
<protein>
    <recommendedName>
        <fullName evidence="3 9">Guanylate kinase</fullName>
        <ecNumber evidence="2 9">2.7.4.8</ecNumber>
    </recommendedName>
    <alternativeName>
        <fullName evidence="8 9">GMP kinase</fullName>
    </alternativeName>
</protein>
<keyword evidence="7 9" id="KW-0067">ATP-binding</keyword>
<dbReference type="InterPro" id="IPR020590">
    <property type="entry name" value="Guanylate_kinase_CS"/>
</dbReference>
<comment type="similarity">
    <text evidence="1 9">Belongs to the guanylate kinase family.</text>
</comment>
<dbReference type="Proteomes" id="UP000595197">
    <property type="component" value="Chromosome"/>
</dbReference>
<evidence type="ECO:0000256" key="7">
    <source>
        <dbReference type="ARBA" id="ARBA00022840"/>
    </source>
</evidence>
<keyword evidence="6 9" id="KW-0418">Kinase</keyword>
<dbReference type="EMBL" id="CP067420">
    <property type="protein sequence ID" value="QQP88028.1"/>
    <property type="molecule type" value="Genomic_DNA"/>
</dbReference>
<evidence type="ECO:0000256" key="9">
    <source>
        <dbReference type="HAMAP-Rule" id="MF_00328"/>
    </source>
</evidence>
<comment type="subcellular location">
    <subcellularLocation>
        <location evidence="9">Cytoplasm</location>
    </subcellularLocation>
</comment>
<evidence type="ECO:0000256" key="2">
    <source>
        <dbReference type="ARBA" id="ARBA00012961"/>
    </source>
</evidence>
<evidence type="ECO:0000256" key="1">
    <source>
        <dbReference type="ARBA" id="ARBA00005790"/>
    </source>
</evidence>
<feature type="binding site" evidence="9">
    <location>
        <begin position="28"/>
        <end position="35"/>
    </location>
    <ligand>
        <name>ATP</name>
        <dbReference type="ChEBI" id="CHEBI:30616"/>
    </ligand>
</feature>
<keyword evidence="9" id="KW-0963">Cytoplasm</keyword>
<dbReference type="Gene3D" id="3.30.63.10">
    <property type="entry name" value="Guanylate Kinase phosphate binding domain"/>
    <property type="match status" value="1"/>
</dbReference>
<dbReference type="PROSITE" id="PS00856">
    <property type="entry name" value="GUANYLATE_KINASE_1"/>
    <property type="match status" value="1"/>
</dbReference>
<keyword evidence="5 9" id="KW-0547">Nucleotide-binding</keyword>
<comment type="function">
    <text evidence="9">Essential for recycling GMP and indirectly, cGMP.</text>
</comment>
<sequence length="223" mass="25197">MTVPMDMQPAGPGPAKIGRRGLMLVLSSPSGAGKTTIARRMLQRNSSLTMSVSVTTRPMRPGEVDGVDYHFIDRERFEQMVAERQLLEHARVFGNYYGTPKEPVEQALAKGREILFDIDWQGTQQLAENARDDLVSVFVLPPSAKELERRLYARAQDSAEVIAGRMAKASDEMSHYFDYDYVIVNHDIESSVQQVQTILEAERLKRRRQVGLADFVRQLQDGL</sequence>
<accession>A0ABX7B179</accession>
<comment type="catalytic activity">
    <reaction evidence="9">
        <text>GMP + ATP = GDP + ADP</text>
        <dbReference type="Rhea" id="RHEA:20780"/>
        <dbReference type="ChEBI" id="CHEBI:30616"/>
        <dbReference type="ChEBI" id="CHEBI:58115"/>
        <dbReference type="ChEBI" id="CHEBI:58189"/>
        <dbReference type="ChEBI" id="CHEBI:456216"/>
        <dbReference type="EC" id="2.7.4.8"/>
    </reaction>
</comment>
<dbReference type="InterPro" id="IPR027417">
    <property type="entry name" value="P-loop_NTPase"/>
</dbReference>
<evidence type="ECO:0000256" key="8">
    <source>
        <dbReference type="ARBA" id="ARBA00030128"/>
    </source>
</evidence>
<dbReference type="HAMAP" id="MF_00328">
    <property type="entry name" value="Guanylate_kinase"/>
    <property type="match status" value="1"/>
</dbReference>
<dbReference type="InterPro" id="IPR008144">
    <property type="entry name" value="Guanylate_kin-like_dom"/>
</dbReference>
<dbReference type="Pfam" id="PF00625">
    <property type="entry name" value="Guanylate_kin"/>
    <property type="match status" value="1"/>
</dbReference>
<dbReference type="NCBIfam" id="TIGR03263">
    <property type="entry name" value="guanyl_kin"/>
    <property type="match status" value="1"/>
</dbReference>
<evidence type="ECO:0000313" key="12">
    <source>
        <dbReference type="Proteomes" id="UP000595197"/>
    </source>
</evidence>
<dbReference type="SUPFAM" id="SSF52540">
    <property type="entry name" value="P-loop containing nucleoside triphosphate hydrolases"/>
    <property type="match status" value="1"/>
</dbReference>
<organism evidence="11 12">
    <name type="scientific">Skermanella cutis</name>
    <dbReference type="NCBI Taxonomy" id="2775420"/>
    <lineage>
        <taxon>Bacteria</taxon>
        <taxon>Pseudomonadati</taxon>
        <taxon>Pseudomonadota</taxon>
        <taxon>Alphaproteobacteria</taxon>
        <taxon>Rhodospirillales</taxon>
        <taxon>Azospirillaceae</taxon>
        <taxon>Skermanella</taxon>
    </lineage>
</organism>
<evidence type="ECO:0000313" key="11">
    <source>
        <dbReference type="EMBL" id="QQP88028.1"/>
    </source>
</evidence>
<dbReference type="Gene3D" id="3.40.50.300">
    <property type="entry name" value="P-loop containing nucleotide triphosphate hydrolases"/>
    <property type="match status" value="1"/>
</dbReference>
<dbReference type="PROSITE" id="PS50052">
    <property type="entry name" value="GUANYLATE_KINASE_2"/>
    <property type="match status" value="1"/>
</dbReference>
<dbReference type="GO" id="GO:0004385">
    <property type="term" value="F:GMP kinase activity"/>
    <property type="evidence" value="ECO:0007669"/>
    <property type="project" value="UniProtKB-EC"/>
</dbReference>